<feature type="region of interest" description="Disordered" evidence="1">
    <location>
        <begin position="94"/>
        <end position="156"/>
    </location>
</feature>
<evidence type="ECO:0000256" key="2">
    <source>
        <dbReference type="SAM" id="Phobius"/>
    </source>
</evidence>
<keyword evidence="2" id="KW-0472">Membrane</keyword>
<dbReference type="InParanoid" id="A0A3N0V0Y7"/>
<comment type="caution">
    <text evidence="3">The sequence shown here is derived from an EMBL/GenBank/DDBJ whole genome shotgun (WGS) entry which is preliminary data.</text>
</comment>
<accession>A0A3N0V0Y7</accession>
<feature type="compositionally biased region" description="Low complexity" evidence="1">
    <location>
        <begin position="110"/>
        <end position="141"/>
    </location>
</feature>
<reference evidence="3 4" key="1">
    <citation type="submission" date="2018-10" db="EMBL/GenBank/DDBJ databases">
        <authorList>
            <person name="Chen W.-M."/>
        </authorList>
    </citation>
    <scope>NUCLEOTIDE SEQUENCE [LARGE SCALE GENOMIC DNA]</scope>
    <source>
        <strain evidence="3 4">THS-13</strain>
    </source>
</reference>
<feature type="transmembrane region" description="Helical" evidence="2">
    <location>
        <begin position="6"/>
        <end position="28"/>
    </location>
</feature>
<gene>
    <name evidence="3" type="ORF">ED208_15585</name>
</gene>
<evidence type="ECO:0000313" key="4">
    <source>
        <dbReference type="Proteomes" id="UP000282106"/>
    </source>
</evidence>
<evidence type="ECO:0000256" key="1">
    <source>
        <dbReference type="SAM" id="MobiDB-lite"/>
    </source>
</evidence>
<dbReference type="RefSeq" id="WP_123212852.1">
    <property type="nucleotide sequence ID" value="NZ_RJVO01000009.1"/>
</dbReference>
<dbReference type="AlphaFoldDB" id="A0A3N0V0Y7"/>
<keyword evidence="4" id="KW-1185">Reference proteome</keyword>
<organism evidence="3 4">
    <name type="scientific">Stagnimonas aquatica</name>
    <dbReference type="NCBI Taxonomy" id="2689987"/>
    <lineage>
        <taxon>Bacteria</taxon>
        <taxon>Pseudomonadati</taxon>
        <taxon>Pseudomonadota</taxon>
        <taxon>Gammaproteobacteria</taxon>
        <taxon>Nevskiales</taxon>
        <taxon>Nevskiaceae</taxon>
        <taxon>Stagnimonas</taxon>
    </lineage>
</organism>
<dbReference type="EMBL" id="RJVO01000009">
    <property type="protein sequence ID" value="ROH86457.1"/>
    <property type="molecule type" value="Genomic_DNA"/>
</dbReference>
<name>A0A3N0V0Y7_9GAMM</name>
<dbReference type="Proteomes" id="UP000282106">
    <property type="component" value="Unassembled WGS sequence"/>
</dbReference>
<sequence>MLTSLIAVLVLLVIGFYAATIAAVGRAGVGEAQLPRSRRLALALAGVSALGLAYAIYRHPIGSGDPLTQASAGNWTAPAAPLPKDGQLAAEMAADRPTPELPAPEPAPVSEPAAQPAAAAPAAVSEPSAVAVAEPPVEAPRSIPPAEPAASPELSASAAAMEAELLRRRQGLTTLPGEPEPAAFAAPEPAVRAASATPVVTASAPAPAVKMTPAAPASAPRAAPKAAAPVVARSRSPGVAPLGYAPLTILVQNQLGAVQQSERLALLIEGKRVASFEITEAAPSISLPIRLPRPGLLHYRIEGESIQGQRIGLQGEGCIRVVEGARFQVRRRGSDSRQVFLETVNG</sequence>
<protein>
    <submittedName>
        <fullName evidence="3">Uncharacterized protein</fullName>
    </submittedName>
</protein>
<proteinExistence type="predicted"/>
<keyword evidence="2" id="KW-1133">Transmembrane helix</keyword>
<evidence type="ECO:0000313" key="3">
    <source>
        <dbReference type="EMBL" id="ROH86457.1"/>
    </source>
</evidence>
<feature type="transmembrane region" description="Helical" evidence="2">
    <location>
        <begin position="40"/>
        <end position="57"/>
    </location>
</feature>
<keyword evidence="2" id="KW-0812">Transmembrane</keyword>
<feature type="compositionally biased region" description="Pro residues" evidence="1">
    <location>
        <begin position="99"/>
        <end position="109"/>
    </location>
</feature>